<proteinExistence type="predicted"/>
<name>A0AAP0CV76_9ASTR</name>
<dbReference type="Proteomes" id="UP001408789">
    <property type="component" value="Unassembled WGS sequence"/>
</dbReference>
<feature type="transmembrane region" description="Helical" evidence="1">
    <location>
        <begin position="175"/>
        <end position="194"/>
    </location>
</feature>
<dbReference type="AlphaFoldDB" id="A0AAP0CV76"/>
<dbReference type="EMBL" id="JBCNJP010000018">
    <property type="protein sequence ID" value="KAK9063625.1"/>
    <property type="molecule type" value="Genomic_DNA"/>
</dbReference>
<keyword evidence="1" id="KW-0472">Membrane</keyword>
<dbReference type="PANTHER" id="PTHR33133">
    <property type="entry name" value="OS08G0107100 PROTEIN-RELATED"/>
    <property type="match status" value="1"/>
</dbReference>
<accession>A0AAP0CV76</accession>
<keyword evidence="1" id="KW-1133">Transmembrane helix</keyword>
<evidence type="ECO:0000313" key="2">
    <source>
        <dbReference type="EMBL" id="KAK9063625.1"/>
    </source>
</evidence>
<comment type="caution">
    <text evidence="2">The sequence shown here is derived from an EMBL/GenBank/DDBJ whole genome shotgun (WGS) entry which is preliminary data.</text>
</comment>
<keyword evidence="1" id="KW-0812">Transmembrane</keyword>
<gene>
    <name evidence="2" type="ORF">SSX86_017496</name>
</gene>
<reference evidence="2 3" key="1">
    <citation type="submission" date="2024-04" db="EMBL/GenBank/DDBJ databases">
        <title>The reference genome of an endangered Asteraceae, Deinandra increscens subsp. villosa, native to the Central Coast of California.</title>
        <authorList>
            <person name="Guilliams M."/>
            <person name="Hasenstab-Lehman K."/>
            <person name="Meyer R."/>
            <person name="Mcevoy S."/>
        </authorList>
    </citation>
    <scope>NUCLEOTIDE SEQUENCE [LARGE SCALE GENOMIC DNA]</scope>
    <source>
        <tissue evidence="2">Leaf</tissue>
    </source>
</reference>
<dbReference type="PANTHER" id="PTHR33133:SF1">
    <property type="entry name" value="EXPRESSED PROTEIN-RELATED"/>
    <property type="match status" value="1"/>
</dbReference>
<feature type="transmembrane region" description="Helical" evidence="1">
    <location>
        <begin position="87"/>
        <end position="109"/>
    </location>
</feature>
<sequence length="234" mass="25085">MSSSTSTTQTVTTVVNGHHLYRLTNKILDAHSSHFITISLLFLPFTFSASTAVQFYYSSSSATYPFNLFLIKTIFASSHNLLTFKTLTTLLAVVLPAVAGVALTTYTANQAIHRKPLAFSSALKSLTNSYIPLLHTVTVGSITLIIIFLAFTLSPIAVIGAIIEVIKALGFDFDLLILSALVNSIASCALAYAISKLVVIWGSAAAITVLESKSGFEALRQSANQSKEFRGQSV</sequence>
<keyword evidence="3" id="KW-1185">Reference proteome</keyword>
<protein>
    <submittedName>
        <fullName evidence="2">Uncharacterized protein</fullName>
    </submittedName>
</protein>
<evidence type="ECO:0000313" key="3">
    <source>
        <dbReference type="Proteomes" id="UP001408789"/>
    </source>
</evidence>
<feature type="transmembrane region" description="Helical" evidence="1">
    <location>
        <begin position="130"/>
        <end position="163"/>
    </location>
</feature>
<evidence type="ECO:0000256" key="1">
    <source>
        <dbReference type="SAM" id="Phobius"/>
    </source>
</evidence>
<organism evidence="2 3">
    <name type="scientific">Deinandra increscens subsp. villosa</name>
    <dbReference type="NCBI Taxonomy" id="3103831"/>
    <lineage>
        <taxon>Eukaryota</taxon>
        <taxon>Viridiplantae</taxon>
        <taxon>Streptophyta</taxon>
        <taxon>Embryophyta</taxon>
        <taxon>Tracheophyta</taxon>
        <taxon>Spermatophyta</taxon>
        <taxon>Magnoliopsida</taxon>
        <taxon>eudicotyledons</taxon>
        <taxon>Gunneridae</taxon>
        <taxon>Pentapetalae</taxon>
        <taxon>asterids</taxon>
        <taxon>campanulids</taxon>
        <taxon>Asterales</taxon>
        <taxon>Asteraceae</taxon>
        <taxon>Asteroideae</taxon>
        <taxon>Heliantheae alliance</taxon>
        <taxon>Madieae</taxon>
        <taxon>Madiinae</taxon>
        <taxon>Deinandra</taxon>
    </lineage>
</organism>
<feature type="transmembrane region" description="Helical" evidence="1">
    <location>
        <begin position="35"/>
        <end position="57"/>
    </location>
</feature>